<keyword evidence="8" id="KW-0812">Transmembrane</keyword>
<keyword evidence="8" id="KW-0472">Membrane</keyword>
<keyword evidence="5 9" id="KW-0489">Methyltransferase</keyword>
<evidence type="ECO:0000256" key="3">
    <source>
        <dbReference type="ARBA" id="ARBA00011890"/>
    </source>
</evidence>
<comment type="similarity">
    <text evidence="2">Belongs to the methyltransferase superfamily. L-isoaspartyl/D-aspartyl protein methyltransferase family.</text>
</comment>
<protein>
    <recommendedName>
        <fullName evidence="3">protein-L-isoaspartate(D-aspartate) O-methyltransferase</fullName>
        <ecNumber evidence="3">2.1.1.77</ecNumber>
    </recommendedName>
</protein>
<dbReference type="AlphaFoldDB" id="X6P3Q4"/>
<dbReference type="PANTHER" id="PTHR11579">
    <property type="entry name" value="PROTEIN-L-ISOASPARTATE O-METHYLTRANSFERASE"/>
    <property type="match status" value="1"/>
</dbReference>
<dbReference type="InterPro" id="IPR029063">
    <property type="entry name" value="SAM-dependent_MTases_sf"/>
</dbReference>
<sequence>MHAHALETLEDKLQEGCVALDVGSGSGKVVGIEHIKELVDLSVKNINKHHAVKSTVDVFFCSFFPHKKKNIYKKYKGFTEIKTYNHWERINKNKSVNNKFISFFVFNFYFWGRKVHGDGRKGYKEGGPYDCIHVGAAAHPDVPPILCEQLKDGGIMVTPVETNSKYGEQIFRIYKKKDGKVVHKDLLPVRYSITISFQLFFVCSFYFVFLVFLTYLQIEKKFKNKRHNILLNCENKLRKKKE</sequence>
<gene>
    <name evidence="9" type="ORF">RFI_04288</name>
</gene>
<name>X6P3Q4_RETFI</name>
<evidence type="ECO:0000256" key="1">
    <source>
        <dbReference type="ARBA" id="ARBA00004496"/>
    </source>
</evidence>
<comment type="caution">
    <text evidence="9">The sequence shown here is derived from an EMBL/GenBank/DDBJ whole genome shotgun (WGS) entry which is preliminary data.</text>
</comment>
<keyword evidence="6 9" id="KW-0808">Transferase</keyword>
<evidence type="ECO:0000256" key="5">
    <source>
        <dbReference type="ARBA" id="ARBA00022603"/>
    </source>
</evidence>
<evidence type="ECO:0000256" key="7">
    <source>
        <dbReference type="ARBA" id="ARBA00022691"/>
    </source>
</evidence>
<feature type="transmembrane region" description="Helical" evidence="8">
    <location>
        <begin position="195"/>
        <end position="216"/>
    </location>
</feature>
<evidence type="ECO:0000313" key="9">
    <source>
        <dbReference type="EMBL" id="ETO32826.1"/>
    </source>
</evidence>
<dbReference type="EC" id="2.1.1.77" evidence="3"/>
<keyword evidence="8" id="KW-1133">Transmembrane helix</keyword>
<dbReference type="Pfam" id="PF01135">
    <property type="entry name" value="PCMT"/>
    <property type="match status" value="2"/>
</dbReference>
<keyword evidence="4" id="KW-0963">Cytoplasm</keyword>
<keyword evidence="7" id="KW-0949">S-adenosyl-L-methionine</keyword>
<proteinExistence type="inferred from homology"/>
<evidence type="ECO:0000256" key="8">
    <source>
        <dbReference type="SAM" id="Phobius"/>
    </source>
</evidence>
<dbReference type="EMBL" id="ASPP01003888">
    <property type="protein sequence ID" value="ETO32826.1"/>
    <property type="molecule type" value="Genomic_DNA"/>
</dbReference>
<dbReference type="Gene3D" id="3.40.50.150">
    <property type="entry name" value="Vaccinia Virus protein VP39"/>
    <property type="match status" value="2"/>
</dbReference>
<reference evidence="9 10" key="1">
    <citation type="journal article" date="2013" name="Curr. Biol.">
        <title>The Genome of the Foraminiferan Reticulomyxa filosa.</title>
        <authorList>
            <person name="Glockner G."/>
            <person name="Hulsmann N."/>
            <person name="Schleicher M."/>
            <person name="Noegel A.A."/>
            <person name="Eichinger L."/>
            <person name="Gallinger C."/>
            <person name="Pawlowski J."/>
            <person name="Sierra R."/>
            <person name="Euteneuer U."/>
            <person name="Pillet L."/>
            <person name="Moustafa A."/>
            <person name="Platzer M."/>
            <person name="Groth M."/>
            <person name="Szafranski K."/>
            <person name="Schliwa M."/>
        </authorList>
    </citation>
    <scope>NUCLEOTIDE SEQUENCE [LARGE SCALE GENOMIC DNA]</scope>
</reference>
<dbReference type="GO" id="GO:0004719">
    <property type="term" value="F:protein-L-isoaspartate (D-aspartate) O-methyltransferase activity"/>
    <property type="evidence" value="ECO:0007669"/>
    <property type="project" value="UniProtKB-EC"/>
</dbReference>
<dbReference type="GO" id="GO:0032259">
    <property type="term" value="P:methylation"/>
    <property type="evidence" value="ECO:0007669"/>
    <property type="project" value="UniProtKB-KW"/>
</dbReference>
<dbReference type="PROSITE" id="PS01279">
    <property type="entry name" value="PCMT"/>
    <property type="match status" value="1"/>
</dbReference>
<dbReference type="Proteomes" id="UP000023152">
    <property type="component" value="Unassembled WGS sequence"/>
</dbReference>
<evidence type="ECO:0000256" key="4">
    <source>
        <dbReference type="ARBA" id="ARBA00022490"/>
    </source>
</evidence>
<evidence type="ECO:0000313" key="10">
    <source>
        <dbReference type="Proteomes" id="UP000023152"/>
    </source>
</evidence>
<dbReference type="OrthoDB" id="73890at2759"/>
<dbReference type="SUPFAM" id="SSF53335">
    <property type="entry name" value="S-adenosyl-L-methionine-dependent methyltransferases"/>
    <property type="match status" value="1"/>
</dbReference>
<dbReference type="PANTHER" id="PTHR11579:SF0">
    <property type="entry name" value="PROTEIN-L-ISOASPARTATE(D-ASPARTATE) O-METHYLTRANSFERASE"/>
    <property type="match status" value="1"/>
</dbReference>
<organism evidence="9 10">
    <name type="scientific">Reticulomyxa filosa</name>
    <dbReference type="NCBI Taxonomy" id="46433"/>
    <lineage>
        <taxon>Eukaryota</taxon>
        <taxon>Sar</taxon>
        <taxon>Rhizaria</taxon>
        <taxon>Retaria</taxon>
        <taxon>Foraminifera</taxon>
        <taxon>Monothalamids</taxon>
        <taxon>Reticulomyxidae</taxon>
        <taxon>Reticulomyxa</taxon>
    </lineage>
</organism>
<dbReference type="GO" id="GO:0005737">
    <property type="term" value="C:cytoplasm"/>
    <property type="evidence" value="ECO:0007669"/>
    <property type="project" value="UniProtKB-SubCell"/>
</dbReference>
<dbReference type="InterPro" id="IPR000682">
    <property type="entry name" value="PCMT"/>
</dbReference>
<keyword evidence="10" id="KW-1185">Reference proteome</keyword>
<evidence type="ECO:0000256" key="2">
    <source>
        <dbReference type="ARBA" id="ARBA00005369"/>
    </source>
</evidence>
<accession>X6P3Q4</accession>
<evidence type="ECO:0000256" key="6">
    <source>
        <dbReference type="ARBA" id="ARBA00022679"/>
    </source>
</evidence>
<comment type="subcellular location">
    <subcellularLocation>
        <location evidence="1">Cytoplasm</location>
    </subcellularLocation>
</comment>